<evidence type="ECO:0000313" key="3">
    <source>
        <dbReference type="EMBL" id="RKM95873.1"/>
    </source>
</evidence>
<name>A0A3R7FVG9_9ACTN</name>
<dbReference type="OrthoDB" id="5149277at2"/>
<feature type="transmembrane region" description="Helical" evidence="2">
    <location>
        <begin position="18"/>
        <end position="42"/>
    </location>
</feature>
<proteinExistence type="predicted"/>
<keyword evidence="4" id="KW-1185">Reference proteome</keyword>
<dbReference type="EMBL" id="JNAD02000005">
    <property type="protein sequence ID" value="RKM95873.1"/>
    <property type="molecule type" value="Genomic_DNA"/>
</dbReference>
<evidence type="ECO:0000256" key="2">
    <source>
        <dbReference type="SAM" id="Phobius"/>
    </source>
</evidence>
<feature type="transmembrane region" description="Helical" evidence="2">
    <location>
        <begin position="48"/>
        <end position="69"/>
    </location>
</feature>
<dbReference type="InterPro" id="IPR019681">
    <property type="entry name" value="DUF2530"/>
</dbReference>
<gene>
    <name evidence="3" type="ORF">SFRA_012640</name>
</gene>
<accession>A0A3R7FVG9</accession>
<organism evidence="3 4">
    <name type="scientific">Streptomyces xinghaiensis</name>
    <dbReference type="NCBI Taxonomy" id="1038928"/>
    <lineage>
        <taxon>Bacteria</taxon>
        <taxon>Bacillati</taxon>
        <taxon>Actinomycetota</taxon>
        <taxon>Actinomycetes</taxon>
        <taxon>Kitasatosporales</taxon>
        <taxon>Streptomycetaceae</taxon>
        <taxon>Streptomyces</taxon>
    </lineage>
</organism>
<dbReference type="RefSeq" id="WP_050363572.1">
    <property type="nucleotide sequence ID" value="NZ_CP134822.1"/>
</dbReference>
<keyword evidence="2" id="KW-0472">Membrane</keyword>
<evidence type="ECO:0000313" key="4">
    <source>
        <dbReference type="Proteomes" id="UP000028058"/>
    </source>
</evidence>
<protein>
    <submittedName>
        <fullName evidence="3">DUF2530 domain-containing protein</fullName>
    </submittedName>
</protein>
<dbReference type="Pfam" id="PF10745">
    <property type="entry name" value="DUF2530"/>
    <property type="match status" value="1"/>
</dbReference>
<sequence length="113" mass="12449">MGKWTPTREAPEPLEGNVVAVVTGGTVLWFVMFLVQIPFYRWFEGQGLLWWLWTCLAGAGLGLYGIHYVRRREAALRRTAEEDPGAPEPSAPEPGAGRDPRTGPEPGSSPDSR</sequence>
<keyword evidence="2" id="KW-0812">Transmembrane</keyword>
<dbReference type="AlphaFoldDB" id="A0A3R7FVG9"/>
<evidence type="ECO:0000256" key="1">
    <source>
        <dbReference type="SAM" id="MobiDB-lite"/>
    </source>
</evidence>
<feature type="region of interest" description="Disordered" evidence="1">
    <location>
        <begin position="77"/>
        <end position="113"/>
    </location>
</feature>
<keyword evidence="2" id="KW-1133">Transmembrane helix</keyword>
<reference evidence="3 4" key="1">
    <citation type="journal article" date="2014" name="Genome Announc.">
        <title>Draft Genome Sequence of Streptomyces fradiae ATCC 19609, a Strain Highly Sensitive to Antibiotics.</title>
        <authorList>
            <person name="Bekker O.B."/>
            <person name="Klimina K.M."/>
            <person name="Vatlin A.A."/>
            <person name="Zakharevich N.V."/>
            <person name="Kasianov A.S."/>
            <person name="Danilenko V.N."/>
        </authorList>
    </citation>
    <scope>NUCLEOTIDE SEQUENCE [LARGE SCALE GENOMIC DNA]</scope>
    <source>
        <strain evidence="3 4">ATCC 19609</strain>
    </source>
</reference>
<dbReference type="Proteomes" id="UP000028058">
    <property type="component" value="Unassembled WGS sequence"/>
</dbReference>
<comment type="caution">
    <text evidence="3">The sequence shown here is derived from an EMBL/GenBank/DDBJ whole genome shotgun (WGS) entry which is preliminary data.</text>
</comment>